<organism evidence="2 3">
    <name type="scientific">Candidatus Portnoybacteria bacterium CG_4_9_14_3_um_filter_43_11</name>
    <dbReference type="NCBI Taxonomy" id="1974805"/>
    <lineage>
        <taxon>Bacteria</taxon>
        <taxon>Candidatus Portnoyibacteriota</taxon>
    </lineage>
</organism>
<name>A0A2M7YMC6_9BACT</name>
<reference evidence="3" key="1">
    <citation type="submission" date="2017-09" db="EMBL/GenBank/DDBJ databases">
        <title>Depth-based differentiation of microbial function through sediment-hosted aquifers and enrichment of novel symbionts in the deep terrestrial subsurface.</title>
        <authorList>
            <person name="Probst A.J."/>
            <person name="Ladd B."/>
            <person name="Jarett J.K."/>
            <person name="Geller-Mcgrath D.E."/>
            <person name="Sieber C.M.K."/>
            <person name="Emerson J.B."/>
            <person name="Anantharaman K."/>
            <person name="Thomas B.C."/>
            <person name="Malmstrom R."/>
            <person name="Stieglmeier M."/>
            <person name="Klingl A."/>
            <person name="Woyke T."/>
            <person name="Ryan C.M."/>
            <person name="Banfield J.F."/>
        </authorList>
    </citation>
    <scope>NUCLEOTIDE SEQUENCE [LARGE SCALE GENOMIC DNA]</scope>
</reference>
<dbReference type="InterPro" id="IPR030392">
    <property type="entry name" value="S74_ICA"/>
</dbReference>
<dbReference type="PROSITE" id="PS51688">
    <property type="entry name" value="ICA"/>
    <property type="match status" value="1"/>
</dbReference>
<dbReference type="Pfam" id="PF13884">
    <property type="entry name" value="Peptidase_S74"/>
    <property type="match status" value="1"/>
</dbReference>
<proteinExistence type="predicted"/>
<dbReference type="EMBL" id="PFWG01000008">
    <property type="protein sequence ID" value="PJA64144.1"/>
    <property type="molecule type" value="Genomic_DNA"/>
</dbReference>
<feature type="non-terminal residue" evidence="2">
    <location>
        <position position="429"/>
    </location>
</feature>
<sequence>MGWSGAGDLSLIEEGAAGNRLYIKQGGNVGIGSTSPNYLLSMESDSTGGFYNASTNAFTTGPSFSWLKQDREVLTKEEALEILTSTNIEKFKFIEQVERDGENADTHIGIVLDEAHPLLSEHENGTIVGYNPIRAASVAFRGVQMLIDVFDIQNAPTTTPSLVIDASGNFGIATTTPTNILTIGQGMGNAIADGWSVYSSEKYKTDITYLEERDYEDILKEIEGMNLATYRWKGEAGVDSSPLAQNDNDASPQNDIGLGKMLGVIAEQAPAQVLSPDGQSVSLYDYASYALAGVKAVKSEVDKLKEILGVVENEDGTLGMADSSPIDSLPTAQNDIITLRSANGQEYQLALDSEGYVVLDKIRVRDLEIISGGQLTVASGANEITGGGEIVAGERYGEVKNSKIADNSKIFVSFTSNLGGNNWWVCEKE</sequence>
<evidence type="ECO:0000313" key="2">
    <source>
        <dbReference type="EMBL" id="PJA64144.1"/>
    </source>
</evidence>
<protein>
    <recommendedName>
        <fullName evidence="1">Peptidase S74 domain-containing protein</fullName>
    </recommendedName>
</protein>
<evidence type="ECO:0000259" key="1">
    <source>
        <dbReference type="PROSITE" id="PS51688"/>
    </source>
</evidence>
<evidence type="ECO:0000313" key="3">
    <source>
        <dbReference type="Proteomes" id="UP000230941"/>
    </source>
</evidence>
<accession>A0A2M7YMC6</accession>
<comment type="caution">
    <text evidence="2">The sequence shown here is derived from an EMBL/GenBank/DDBJ whole genome shotgun (WGS) entry which is preliminary data.</text>
</comment>
<feature type="domain" description="Peptidase S74" evidence="1">
    <location>
        <begin position="199"/>
        <end position="308"/>
    </location>
</feature>
<dbReference type="AlphaFoldDB" id="A0A2M7YMC6"/>
<gene>
    <name evidence="2" type="ORF">CO160_00180</name>
</gene>
<dbReference type="Proteomes" id="UP000230941">
    <property type="component" value="Unassembled WGS sequence"/>
</dbReference>